<dbReference type="OrthoDB" id="69313at2"/>
<dbReference type="KEGG" id="xba:C7S18_19045"/>
<evidence type="ECO:0000313" key="2">
    <source>
        <dbReference type="EMBL" id="AVP99136.1"/>
    </source>
</evidence>
<dbReference type="EMBL" id="CP027860">
    <property type="protein sequence ID" value="AVP99136.1"/>
    <property type="molecule type" value="Genomic_DNA"/>
</dbReference>
<dbReference type="SUPFAM" id="SSF52540">
    <property type="entry name" value="P-loop containing nucleoside triphosphate hydrolases"/>
    <property type="match status" value="1"/>
</dbReference>
<dbReference type="PANTHER" id="PTHR13696">
    <property type="entry name" value="P-LOOP CONTAINING NUCLEOSIDE TRIPHOSPHATE HYDROLASE"/>
    <property type="match status" value="1"/>
</dbReference>
<dbReference type="InterPro" id="IPR050678">
    <property type="entry name" value="DNA_Partitioning_ATPase"/>
</dbReference>
<reference evidence="2 3" key="2">
    <citation type="submission" date="2018-03" db="EMBL/GenBank/DDBJ databases">
        <authorList>
            <person name="Keele B.F."/>
        </authorList>
    </citation>
    <scope>NUCLEOTIDE SEQUENCE [LARGE SCALE GENOMIC DNA]</scope>
    <source>
        <strain evidence="2 3">D13</strain>
    </source>
</reference>
<proteinExistence type="predicted"/>
<feature type="domain" description="CobQ/CobB/MinD/ParA nucleotide binding" evidence="1">
    <location>
        <begin position="4"/>
        <end position="172"/>
    </location>
</feature>
<name>A0A2P1PWC3_9GAMM</name>
<gene>
    <name evidence="2" type="ORF">C7S18_19045</name>
</gene>
<keyword evidence="3" id="KW-1185">Reference proteome</keyword>
<accession>A0A2P1PWC3</accession>
<reference evidence="2 3" key="1">
    <citation type="submission" date="2018-03" db="EMBL/GenBank/DDBJ databases">
        <title>Ahniella affigens gen. nov., sp. nov., a gammaproteobacterium isolated from sandy soil near a stream.</title>
        <authorList>
            <person name="Ko Y."/>
            <person name="Kim J.-H."/>
        </authorList>
    </citation>
    <scope>NUCLEOTIDE SEQUENCE [LARGE SCALE GENOMIC DNA]</scope>
    <source>
        <strain evidence="2 3">D13</strain>
    </source>
</reference>
<dbReference type="RefSeq" id="WP_106893056.1">
    <property type="nucleotide sequence ID" value="NZ_CP027860.1"/>
</dbReference>
<dbReference type="InterPro" id="IPR027417">
    <property type="entry name" value="P-loop_NTPase"/>
</dbReference>
<dbReference type="InterPro" id="IPR002586">
    <property type="entry name" value="CobQ/CobB/MinD/ParA_Nub-bd_dom"/>
</dbReference>
<dbReference type="PANTHER" id="PTHR13696:SF96">
    <property type="entry name" value="COBQ_COBB_MIND_PARA NUCLEOTIDE BINDING DOMAIN-CONTAINING PROTEIN"/>
    <property type="match status" value="1"/>
</dbReference>
<organism evidence="2 3">
    <name type="scientific">Ahniella affigens</name>
    <dbReference type="NCBI Taxonomy" id="2021234"/>
    <lineage>
        <taxon>Bacteria</taxon>
        <taxon>Pseudomonadati</taxon>
        <taxon>Pseudomonadota</taxon>
        <taxon>Gammaproteobacteria</taxon>
        <taxon>Lysobacterales</taxon>
        <taxon>Rhodanobacteraceae</taxon>
        <taxon>Ahniella</taxon>
    </lineage>
</organism>
<dbReference type="Gene3D" id="3.40.50.300">
    <property type="entry name" value="P-loop containing nucleotide triphosphate hydrolases"/>
    <property type="match status" value="1"/>
</dbReference>
<protein>
    <submittedName>
        <fullName evidence="2">CMP-binding protein</fullName>
    </submittedName>
</protein>
<evidence type="ECO:0000259" key="1">
    <source>
        <dbReference type="Pfam" id="PF01656"/>
    </source>
</evidence>
<dbReference type="CDD" id="cd02042">
    <property type="entry name" value="ParAB_family"/>
    <property type="match status" value="1"/>
</dbReference>
<dbReference type="AlphaFoldDB" id="A0A2P1PWC3"/>
<dbReference type="Proteomes" id="UP000241074">
    <property type="component" value="Chromosome"/>
</dbReference>
<dbReference type="Pfam" id="PF01656">
    <property type="entry name" value="CbiA"/>
    <property type="match status" value="1"/>
</dbReference>
<evidence type="ECO:0000313" key="3">
    <source>
        <dbReference type="Proteomes" id="UP000241074"/>
    </source>
</evidence>
<sequence>MRTILISSSKGGCGKTTIATSLAAFYAVADKRTVLIDTDPQESALHWCQRRAELPVPAVLGLQAKLNGKLLNKVPSDAERVVIDTPAGTNAEEVAAIASDLDALIVPVAPSVIDLDATERFLAALAENADWRKKKVPIALLANRQKPWTQLSRSTLERLRAFGLPVVAELRDSGGYALMAGVGRSIFDYQSEQVLRHQDDWTPLLKWIKKLD</sequence>